<organism evidence="3 4">
    <name type="scientific">Didymella glomerata</name>
    <dbReference type="NCBI Taxonomy" id="749621"/>
    <lineage>
        <taxon>Eukaryota</taxon>
        <taxon>Fungi</taxon>
        <taxon>Dikarya</taxon>
        <taxon>Ascomycota</taxon>
        <taxon>Pezizomycotina</taxon>
        <taxon>Dothideomycetes</taxon>
        <taxon>Pleosporomycetidae</taxon>
        <taxon>Pleosporales</taxon>
        <taxon>Pleosporineae</taxon>
        <taxon>Didymellaceae</taxon>
        <taxon>Didymella</taxon>
    </lineage>
</organism>
<feature type="coiled-coil region" evidence="1">
    <location>
        <begin position="41"/>
        <end position="75"/>
    </location>
</feature>
<dbReference type="Proteomes" id="UP001140562">
    <property type="component" value="Unassembled WGS sequence"/>
</dbReference>
<evidence type="ECO:0000313" key="3">
    <source>
        <dbReference type="EMBL" id="KAJ4340424.1"/>
    </source>
</evidence>
<feature type="compositionally biased region" description="Acidic residues" evidence="2">
    <location>
        <begin position="275"/>
        <end position="288"/>
    </location>
</feature>
<comment type="caution">
    <text evidence="3">The sequence shown here is derived from an EMBL/GenBank/DDBJ whole genome shotgun (WGS) entry which is preliminary data.</text>
</comment>
<dbReference type="EMBL" id="JAPEUV010000016">
    <property type="protein sequence ID" value="KAJ4340424.1"/>
    <property type="molecule type" value="Genomic_DNA"/>
</dbReference>
<reference evidence="3" key="1">
    <citation type="submission" date="2022-10" db="EMBL/GenBank/DDBJ databases">
        <title>Tapping the CABI collections for fungal endophytes: first genome assemblies for Collariella, Neodidymelliopsis, Ascochyta clinopodiicola, Didymella pomorum, Didymosphaeria variabile, Neocosmospora piperis and Neocucurbitaria cava.</title>
        <authorList>
            <person name="Hill R."/>
        </authorList>
    </citation>
    <scope>NUCLEOTIDE SEQUENCE</scope>
    <source>
        <strain evidence="3">IMI 360193</strain>
    </source>
</reference>
<protein>
    <submittedName>
        <fullName evidence="3">Uncharacterized protein</fullName>
    </submittedName>
</protein>
<dbReference type="AlphaFoldDB" id="A0A9W9C3J4"/>
<evidence type="ECO:0000256" key="1">
    <source>
        <dbReference type="SAM" id="Coils"/>
    </source>
</evidence>
<feature type="region of interest" description="Disordered" evidence="2">
    <location>
        <begin position="159"/>
        <end position="199"/>
    </location>
</feature>
<keyword evidence="1" id="KW-0175">Coiled coil</keyword>
<proteinExistence type="predicted"/>
<name>A0A9W9C3J4_9PLEO</name>
<feature type="compositionally biased region" description="Low complexity" evidence="2">
    <location>
        <begin position="264"/>
        <end position="274"/>
    </location>
</feature>
<feature type="region of interest" description="Disordered" evidence="2">
    <location>
        <begin position="264"/>
        <end position="288"/>
    </location>
</feature>
<feature type="compositionally biased region" description="Acidic residues" evidence="2">
    <location>
        <begin position="161"/>
        <end position="180"/>
    </location>
</feature>
<keyword evidence="4" id="KW-1185">Reference proteome</keyword>
<dbReference type="OrthoDB" id="3691136at2759"/>
<accession>A0A9W9C3J4</accession>
<evidence type="ECO:0000256" key="2">
    <source>
        <dbReference type="SAM" id="MobiDB-lite"/>
    </source>
</evidence>
<gene>
    <name evidence="3" type="ORF">N0V87_002408</name>
</gene>
<sequence>MSTTQTSLPSDIDTERITAQLNTGASASDMGREAYRLCRINALLRCDVAKLRAELRASKQKQAVMEDALAEMRAELPPMRDLLDRVWRVVPERKLSGDVKMKYGALRGGDPFERQPGFRQPRVNITRGLRSRKGEGRGEKRMEATGEGNTGFLLHTREGEAYDMEDVEPVDGDDEGDEGDEHGNTEDAVNIAPSTDVQPHQAASADVVTAWKRKAVEQDGNVAKRIKSGNNFIIAGRALVRSIAGLKHKRTVETVNTALKKQGVAKAEGKAAAGDDVEDELEEGEVRE</sequence>
<evidence type="ECO:0000313" key="4">
    <source>
        <dbReference type="Proteomes" id="UP001140562"/>
    </source>
</evidence>